<name>A3IIL8_9CHRO</name>
<dbReference type="AlphaFoldDB" id="A3IIL8"/>
<dbReference type="Proteomes" id="UP000003781">
    <property type="component" value="Unassembled WGS sequence"/>
</dbReference>
<evidence type="ECO:0000313" key="1">
    <source>
        <dbReference type="EMBL" id="EAZ93650.1"/>
    </source>
</evidence>
<gene>
    <name evidence="1" type="ORF">CY0110_17682</name>
</gene>
<protein>
    <submittedName>
        <fullName evidence="1">Uncharacterized protein</fullName>
    </submittedName>
</protein>
<organism evidence="1 2">
    <name type="scientific">Crocosphaera chwakensis CCY0110</name>
    <dbReference type="NCBI Taxonomy" id="391612"/>
    <lineage>
        <taxon>Bacteria</taxon>
        <taxon>Bacillati</taxon>
        <taxon>Cyanobacteriota</taxon>
        <taxon>Cyanophyceae</taxon>
        <taxon>Oscillatoriophycideae</taxon>
        <taxon>Chroococcales</taxon>
        <taxon>Aphanothecaceae</taxon>
        <taxon>Crocosphaera</taxon>
        <taxon>Crocosphaera chwakensis</taxon>
    </lineage>
</organism>
<reference evidence="1 2" key="1">
    <citation type="submission" date="2007-03" db="EMBL/GenBank/DDBJ databases">
        <authorList>
            <person name="Stal L."/>
            <person name="Ferriera S."/>
            <person name="Johnson J."/>
            <person name="Kravitz S."/>
            <person name="Beeson K."/>
            <person name="Sutton G."/>
            <person name="Rogers Y.-H."/>
            <person name="Friedman R."/>
            <person name="Frazier M."/>
            <person name="Venter J.C."/>
        </authorList>
    </citation>
    <scope>NUCLEOTIDE SEQUENCE [LARGE SCALE GENOMIC DNA]</scope>
    <source>
        <strain evidence="1 2">CCY0110</strain>
    </source>
</reference>
<proteinExistence type="predicted"/>
<sequence>MGGCSLIYSDRETERMGTSPFLILLIKGLQK</sequence>
<comment type="caution">
    <text evidence="1">The sequence shown here is derived from an EMBL/GenBank/DDBJ whole genome shotgun (WGS) entry which is preliminary data.</text>
</comment>
<dbReference type="EMBL" id="AAXW01000002">
    <property type="protein sequence ID" value="EAZ93650.1"/>
    <property type="molecule type" value="Genomic_DNA"/>
</dbReference>
<accession>A3IIL8</accession>
<evidence type="ECO:0000313" key="2">
    <source>
        <dbReference type="Proteomes" id="UP000003781"/>
    </source>
</evidence>
<keyword evidence="2" id="KW-1185">Reference proteome</keyword>